<dbReference type="Proteomes" id="UP001280121">
    <property type="component" value="Unassembled WGS sequence"/>
</dbReference>
<name>A0AAD9XK72_9ROSI</name>
<evidence type="ECO:0000313" key="2">
    <source>
        <dbReference type="Proteomes" id="UP001280121"/>
    </source>
</evidence>
<proteinExistence type="predicted"/>
<sequence length="163" mass="17673">MKLVNSVCQMYVDRSEIQASLEALKLWKETSVKKVLETAKSLGAGGFVLAVESVSPGTKFDPVPVGIPGILITDVIKPMDLIDYYNISTSRDWTGSMKSFKATGSIGDGLMPILHKSAPQVALFSARGPNIKRFQLPRCRSSEARHSGSLCTHLGCLCSKWNG</sequence>
<accession>A0AAD9XK72</accession>
<protein>
    <submittedName>
        <fullName evidence="1">Uncharacterized protein</fullName>
    </submittedName>
</protein>
<evidence type="ECO:0000313" key="1">
    <source>
        <dbReference type="EMBL" id="KAK2660707.1"/>
    </source>
</evidence>
<organism evidence="1 2">
    <name type="scientific">Dipteronia dyeriana</name>
    <dbReference type="NCBI Taxonomy" id="168575"/>
    <lineage>
        <taxon>Eukaryota</taxon>
        <taxon>Viridiplantae</taxon>
        <taxon>Streptophyta</taxon>
        <taxon>Embryophyta</taxon>
        <taxon>Tracheophyta</taxon>
        <taxon>Spermatophyta</taxon>
        <taxon>Magnoliopsida</taxon>
        <taxon>eudicotyledons</taxon>
        <taxon>Gunneridae</taxon>
        <taxon>Pentapetalae</taxon>
        <taxon>rosids</taxon>
        <taxon>malvids</taxon>
        <taxon>Sapindales</taxon>
        <taxon>Sapindaceae</taxon>
        <taxon>Hippocastanoideae</taxon>
        <taxon>Acereae</taxon>
        <taxon>Dipteronia</taxon>
    </lineage>
</organism>
<dbReference type="AlphaFoldDB" id="A0AAD9XK72"/>
<reference evidence="1" key="1">
    <citation type="journal article" date="2023" name="Plant J.">
        <title>Genome sequences and population genomics provide insights into the demographic history, inbreeding, and mutation load of two 'living fossil' tree species of Dipteronia.</title>
        <authorList>
            <person name="Feng Y."/>
            <person name="Comes H.P."/>
            <person name="Chen J."/>
            <person name="Zhu S."/>
            <person name="Lu R."/>
            <person name="Zhang X."/>
            <person name="Li P."/>
            <person name="Qiu J."/>
            <person name="Olsen K.M."/>
            <person name="Qiu Y."/>
        </authorList>
    </citation>
    <scope>NUCLEOTIDE SEQUENCE</scope>
    <source>
        <strain evidence="1">KIB01</strain>
    </source>
</reference>
<comment type="caution">
    <text evidence="1">The sequence shown here is derived from an EMBL/GenBank/DDBJ whole genome shotgun (WGS) entry which is preliminary data.</text>
</comment>
<keyword evidence="2" id="KW-1185">Reference proteome</keyword>
<gene>
    <name evidence="1" type="ORF">Ddye_007240</name>
</gene>
<dbReference type="EMBL" id="JANJYI010000002">
    <property type="protein sequence ID" value="KAK2660707.1"/>
    <property type="molecule type" value="Genomic_DNA"/>
</dbReference>